<feature type="compositionally biased region" description="Basic and acidic residues" evidence="2">
    <location>
        <begin position="130"/>
        <end position="142"/>
    </location>
</feature>
<dbReference type="KEGG" id="ccj:UL81_04220"/>
<dbReference type="OrthoDB" id="5187715at2"/>
<dbReference type="PATRIC" id="fig|161896.4.peg.829"/>
<dbReference type="RefSeq" id="WP_035105796.1">
    <property type="nucleotide sequence ID" value="NZ_CP011311.1"/>
</dbReference>
<feature type="transmembrane region" description="Helical" evidence="3">
    <location>
        <begin position="36"/>
        <end position="57"/>
    </location>
</feature>
<protein>
    <submittedName>
        <fullName evidence="4">Septum formation initiator</fullName>
    </submittedName>
</protein>
<evidence type="ECO:0000313" key="4">
    <source>
        <dbReference type="EMBL" id="AKE38818.1"/>
    </source>
</evidence>
<feature type="region of interest" description="Disordered" evidence="2">
    <location>
        <begin position="118"/>
        <end position="178"/>
    </location>
</feature>
<proteinExistence type="predicted"/>
<dbReference type="STRING" id="161896.UL81_04220"/>
<feature type="region of interest" description="Disordered" evidence="2">
    <location>
        <begin position="1"/>
        <end position="24"/>
    </location>
</feature>
<dbReference type="HOGENOM" id="CLU_085342_2_1_11"/>
<keyword evidence="3" id="KW-0472">Membrane</keyword>
<feature type="coiled-coil region" evidence="1">
    <location>
        <begin position="67"/>
        <end position="94"/>
    </location>
</feature>
<keyword evidence="3" id="KW-1133">Transmembrane helix</keyword>
<evidence type="ECO:0000256" key="3">
    <source>
        <dbReference type="SAM" id="Phobius"/>
    </source>
</evidence>
<dbReference type="Proteomes" id="UP000033566">
    <property type="component" value="Chromosome"/>
</dbReference>
<dbReference type="EMBL" id="CP011311">
    <property type="protein sequence ID" value="AKE38818.1"/>
    <property type="molecule type" value="Genomic_DNA"/>
</dbReference>
<accession>A0A0F6QXR7</accession>
<gene>
    <name evidence="4" type="ORF">UL81_04220</name>
</gene>
<keyword evidence="5" id="KW-1185">Reference proteome</keyword>
<reference evidence="4 5" key="1">
    <citation type="journal article" date="2015" name="Genome Announc.">
        <title>Complete Genome Sequence of Corynebacterium camporealensis DSM 44610, Isolated from the Milk of a Manchega Sheep with Subclinical Mastitis.</title>
        <authorList>
            <person name="Ruckert C."/>
            <person name="Albersmeier A."/>
            <person name="Winkler A."/>
            <person name="Tauch A."/>
        </authorList>
    </citation>
    <scope>NUCLEOTIDE SEQUENCE [LARGE SCALE GENOMIC DNA]</scope>
    <source>
        <strain evidence="4 5">DSM 44610</strain>
    </source>
</reference>
<organism evidence="4 5">
    <name type="scientific">Corynebacterium camporealensis</name>
    <dbReference type="NCBI Taxonomy" id="161896"/>
    <lineage>
        <taxon>Bacteria</taxon>
        <taxon>Bacillati</taxon>
        <taxon>Actinomycetota</taxon>
        <taxon>Actinomycetes</taxon>
        <taxon>Mycobacteriales</taxon>
        <taxon>Corynebacteriaceae</taxon>
        <taxon>Corynebacterium</taxon>
    </lineage>
</organism>
<dbReference type="InterPro" id="IPR007060">
    <property type="entry name" value="FtsL/DivIC"/>
</dbReference>
<dbReference type="Pfam" id="PF04977">
    <property type="entry name" value="DivIC"/>
    <property type="match status" value="1"/>
</dbReference>
<evidence type="ECO:0000256" key="1">
    <source>
        <dbReference type="SAM" id="Coils"/>
    </source>
</evidence>
<keyword evidence="1" id="KW-0175">Coiled coil</keyword>
<keyword evidence="3" id="KW-0812">Transmembrane</keyword>
<evidence type="ECO:0000313" key="5">
    <source>
        <dbReference type="Proteomes" id="UP000033566"/>
    </source>
</evidence>
<dbReference type="AlphaFoldDB" id="A0A0F6QXR7"/>
<evidence type="ECO:0000256" key="2">
    <source>
        <dbReference type="SAM" id="MobiDB-lite"/>
    </source>
</evidence>
<name>A0A0F6QXR7_9CORY</name>
<sequence>MARKKNTSFRTTVPVASRATKGTSSAKLRKKPQVDIVGIAVIVSVVLLVLLFIATPLRNYYQGRSEIAYLNESIAAKEAEKARLSEEIERYESDEFLEQEARRRFGLVEEGEMAYRILDPRMQGGTTTTTDKHAEEDSRSWEEVLWESFAEPPENDADTPDPGNLPIQEDPVEEQPDP</sequence>